<proteinExistence type="predicted"/>
<keyword evidence="5" id="KW-0812">Transmembrane</keyword>
<accession>A0A9R0JAE3</accession>
<dbReference type="GO" id="GO:0016567">
    <property type="term" value="P:protein ubiquitination"/>
    <property type="evidence" value="ECO:0007669"/>
    <property type="project" value="InterPro"/>
</dbReference>
<dbReference type="GeneID" id="110803018"/>
<evidence type="ECO:0000256" key="1">
    <source>
        <dbReference type="ARBA" id="ARBA00000900"/>
    </source>
</evidence>
<evidence type="ECO:0000256" key="6">
    <source>
        <dbReference type="ARBA" id="ARBA00022723"/>
    </source>
</evidence>
<reference evidence="13" key="1">
    <citation type="journal article" date="2021" name="Nat. Commun.">
        <title>Genomic analyses provide insights into spinach domestication and the genetic basis of agronomic traits.</title>
        <authorList>
            <person name="Cai X."/>
            <person name="Sun X."/>
            <person name="Xu C."/>
            <person name="Sun H."/>
            <person name="Wang X."/>
            <person name="Ge C."/>
            <person name="Zhang Z."/>
            <person name="Wang Q."/>
            <person name="Fei Z."/>
            <person name="Jiao C."/>
            <person name="Wang Q."/>
        </authorList>
    </citation>
    <scope>NUCLEOTIDE SEQUENCE [LARGE SCALE GENOMIC DNA]</scope>
    <source>
        <strain evidence="13">cv. Varoflay</strain>
    </source>
</reference>
<dbReference type="PANTHER" id="PTHR47355:SF1">
    <property type="entry name" value="E3 UBIQUITIN-PROTEIN LIGASE SPL2"/>
    <property type="match status" value="1"/>
</dbReference>
<comment type="subcellular location">
    <subcellularLocation>
        <location evidence="2">Membrane</location>
        <topology evidence="2">Multi-pass membrane protein</topology>
    </subcellularLocation>
</comment>
<dbReference type="EC" id="2.3.2.27" evidence="3"/>
<dbReference type="InterPro" id="IPR044247">
    <property type="entry name" value="SPL2-like"/>
</dbReference>
<keyword evidence="10" id="KW-1133">Transmembrane helix</keyword>
<dbReference type="GO" id="GO:0016020">
    <property type="term" value="C:membrane"/>
    <property type="evidence" value="ECO:0007669"/>
    <property type="project" value="UniProtKB-SubCell"/>
</dbReference>
<keyword evidence="8" id="KW-0833">Ubl conjugation pathway</keyword>
<evidence type="ECO:0000256" key="11">
    <source>
        <dbReference type="ARBA" id="ARBA00023136"/>
    </source>
</evidence>
<keyword evidence="6" id="KW-0479">Metal-binding</keyword>
<evidence type="ECO:0000256" key="8">
    <source>
        <dbReference type="ARBA" id="ARBA00022786"/>
    </source>
</evidence>
<dbReference type="RefSeq" id="XP_021864171.1">
    <property type="nucleotide sequence ID" value="XM_022008479.2"/>
</dbReference>
<dbReference type="GO" id="GO:0009507">
    <property type="term" value="C:chloroplast"/>
    <property type="evidence" value="ECO:0000318"/>
    <property type="project" value="GO_Central"/>
</dbReference>
<dbReference type="Proteomes" id="UP000813463">
    <property type="component" value="Chromosome 1"/>
</dbReference>
<evidence type="ECO:0000313" key="14">
    <source>
        <dbReference type="RefSeq" id="XP_021864171.1"/>
    </source>
</evidence>
<evidence type="ECO:0000256" key="7">
    <source>
        <dbReference type="ARBA" id="ARBA00022771"/>
    </source>
</evidence>
<evidence type="ECO:0000256" key="4">
    <source>
        <dbReference type="ARBA" id="ARBA00022679"/>
    </source>
</evidence>
<dbReference type="InterPro" id="IPR022170">
    <property type="entry name" value="MUL1-like"/>
</dbReference>
<comment type="catalytic activity">
    <reaction evidence="1">
        <text>S-ubiquitinyl-[E2 ubiquitin-conjugating enzyme]-L-cysteine + [acceptor protein]-L-lysine = [E2 ubiquitin-conjugating enzyme]-L-cysteine + N(6)-ubiquitinyl-[acceptor protein]-L-lysine.</text>
        <dbReference type="EC" id="2.3.2.27"/>
    </reaction>
</comment>
<dbReference type="GO" id="GO:0061630">
    <property type="term" value="F:ubiquitin protein ligase activity"/>
    <property type="evidence" value="ECO:0007669"/>
    <property type="project" value="UniProtKB-EC"/>
</dbReference>
<dbReference type="GO" id="GO:0008270">
    <property type="term" value="F:zinc ion binding"/>
    <property type="evidence" value="ECO:0007669"/>
    <property type="project" value="UniProtKB-KW"/>
</dbReference>
<keyword evidence="7" id="KW-0863">Zinc-finger</keyword>
<evidence type="ECO:0000256" key="2">
    <source>
        <dbReference type="ARBA" id="ARBA00004141"/>
    </source>
</evidence>
<keyword evidence="11" id="KW-0472">Membrane</keyword>
<dbReference type="OrthoDB" id="10251804at2759"/>
<evidence type="ECO:0000259" key="12">
    <source>
        <dbReference type="Pfam" id="PF12483"/>
    </source>
</evidence>
<evidence type="ECO:0000256" key="9">
    <source>
        <dbReference type="ARBA" id="ARBA00022833"/>
    </source>
</evidence>
<evidence type="ECO:0000256" key="5">
    <source>
        <dbReference type="ARBA" id="ARBA00022692"/>
    </source>
</evidence>
<gene>
    <name evidence="14" type="primary">LOC110803018</name>
</gene>
<keyword evidence="9" id="KW-0862">Zinc</keyword>
<keyword evidence="4" id="KW-0808">Transferase</keyword>
<protein>
    <recommendedName>
        <fullName evidence="3">RING-type E3 ubiquitin transferase</fullName>
        <ecNumber evidence="3">2.3.2.27</ecNumber>
    </recommendedName>
</protein>
<feature type="domain" description="E3 Ubiquitin ligase MUL1-like" evidence="12">
    <location>
        <begin position="129"/>
        <end position="254"/>
    </location>
</feature>
<dbReference type="Pfam" id="PF12483">
    <property type="entry name" value="GIDE"/>
    <property type="match status" value="1"/>
</dbReference>
<sequence>MLTLSAISSAALAFWASEQKAKIKETNAMVDTLNATFEYPMSCLGSLLTSLPHQDVKKLVFIRGVILPTSFANIGGLDKVSSSSSSSPNQGVGSAINILRSPKTGQHAVVVEKTTTHVYNETSTNLMGDNKKQEGTKIVSKARKQVPFIIADHISVPCNEYVVINLEGADVEVPLQKVSYDKKHIFTHNHNGRELQVDEVTEEEILPVGTVVTAVGIFSSENGIPTIKPFQDLPYFLTSKTKNEMIAEVSAKFKNLRDTSDSLSRWSVGCAFFAFGVYLTRLAQS</sequence>
<evidence type="ECO:0000256" key="10">
    <source>
        <dbReference type="ARBA" id="ARBA00022989"/>
    </source>
</evidence>
<dbReference type="PANTHER" id="PTHR47355">
    <property type="entry name" value="E3 UBIQUITIN-PROTEIN LIGASE SPL2"/>
    <property type="match status" value="1"/>
</dbReference>
<evidence type="ECO:0000256" key="3">
    <source>
        <dbReference type="ARBA" id="ARBA00012483"/>
    </source>
</evidence>
<dbReference type="KEGG" id="soe:110803018"/>
<organism evidence="13 14">
    <name type="scientific">Spinacia oleracea</name>
    <name type="common">Spinach</name>
    <dbReference type="NCBI Taxonomy" id="3562"/>
    <lineage>
        <taxon>Eukaryota</taxon>
        <taxon>Viridiplantae</taxon>
        <taxon>Streptophyta</taxon>
        <taxon>Embryophyta</taxon>
        <taxon>Tracheophyta</taxon>
        <taxon>Spermatophyta</taxon>
        <taxon>Magnoliopsida</taxon>
        <taxon>eudicotyledons</taxon>
        <taxon>Gunneridae</taxon>
        <taxon>Pentapetalae</taxon>
        <taxon>Caryophyllales</taxon>
        <taxon>Chenopodiaceae</taxon>
        <taxon>Chenopodioideae</taxon>
        <taxon>Anserineae</taxon>
        <taxon>Spinacia</taxon>
    </lineage>
</organism>
<evidence type="ECO:0000313" key="13">
    <source>
        <dbReference type="Proteomes" id="UP000813463"/>
    </source>
</evidence>
<dbReference type="AlphaFoldDB" id="A0A9R0JAE3"/>
<reference evidence="14" key="2">
    <citation type="submission" date="2025-08" db="UniProtKB">
        <authorList>
            <consortium name="RefSeq"/>
        </authorList>
    </citation>
    <scope>IDENTIFICATION</scope>
    <source>
        <tissue evidence="14">Leaf</tissue>
    </source>
</reference>
<keyword evidence="13" id="KW-1185">Reference proteome</keyword>
<name>A0A9R0JAE3_SPIOL</name>